<dbReference type="AlphaFoldDB" id="A0A941I6J2"/>
<organism evidence="2 3">
    <name type="scientific">Undibacterium luofuense</name>
    <dbReference type="NCBI Taxonomy" id="2828733"/>
    <lineage>
        <taxon>Bacteria</taxon>
        <taxon>Pseudomonadati</taxon>
        <taxon>Pseudomonadota</taxon>
        <taxon>Betaproteobacteria</taxon>
        <taxon>Burkholderiales</taxon>
        <taxon>Oxalobacteraceae</taxon>
        <taxon>Undibacterium</taxon>
    </lineage>
</organism>
<dbReference type="Proteomes" id="UP000680067">
    <property type="component" value="Unassembled WGS sequence"/>
</dbReference>
<keyword evidence="3" id="KW-1185">Reference proteome</keyword>
<comment type="caution">
    <text evidence="2">The sequence shown here is derived from an EMBL/GenBank/DDBJ whole genome shotgun (WGS) entry which is preliminary data.</text>
</comment>
<dbReference type="Gene3D" id="1.10.260.40">
    <property type="entry name" value="lambda repressor-like DNA-binding domains"/>
    <property type="match status" value="1"/>
</dbReference>
<name>A0A941I6J2_9BURK</name>
<feature type="domain" description="HTH cro/C1-type" evidence="1">
    <location>
        <begin position="12"/>
        <end position="65"/>
    </location>
</feature>
<proteinExistence type="predicted"/>
<dbReference type="PROSITE" id="PS50943">
    <property type="entry name" value="HTH_CROC1"/>
    <property type="match status" value="1"/>
</dbReference>
<evidence type="ECO:0000259" key="1">
    <source>
        <dbReference type="PROSITE" id="PS50943"/>
    </source>
</evidence>
<evidence type="ECO:0000313" key="3">
    <source>
        <dbReference type="Proteomes" id="UP000680067"/>
    </source>
</evidence>
<gene>
    <name evidence="2" type="ORF">KDM89_05810</name>
</gene>
<sequence length="245" mass="28437">MSTQQSQLIASLKQQLRNKGITYRQLGLSLDLSEARVKKMFASERFTLDRVIEIAELLGMTLSELTRLAEQQQAAIHTLTEKQEAELTSDTRLLLVCVCVLNHWSPEEITRTYQLDTHTCLLYLLRLDKLGLINVLPGNRIRLNIARDFDWLSDGPIRRFFIQHGLSDFLNDDFVREDESLCFTHGMLSRAAMHQMQAEIRRLRQRFAELHSDSMALPLTHRHGTAMIVAMREWELQAFESLRRS</sequence>
<dbReference type="SUPFAM" id="SSF47413">
    <property type="entry name" value="lambda repressor-like DNA-binding domains"/>
    <property type="match status" value="1"/>
</dbReference>
<dbReference type="EMBL" id="JAGSPN010000003">
    <property type="protein sequence ID" value="MBR7781645.1"/>
    <property type="molecule type" value="Genomic_DNA"/>
</dbReference>
<dbReference type="CDD" id="cd00093">
    <property type="entry name" value="HTH_XRE"/>
    <property type="match status" value="1"/>
</dbReference>
<accession>A0A941I6J2</accession>
<evidence type="ECO:0000313" key="2">
    <source>
        <dbReference type="EMBL" id="MBR7781645.1"/>
    </source>
</evidence>
<dbReference type="RefSeq" id="WP_212686997.1">
    <property type="nucleotide sequence ID" value="NZ_JAGSPN010000003.1"/>
</dbReference>
<reference evidence="2" key="1">
    <citation type="submission" date="2021-04" db="EMBL/GenBank/DDBJ databases">
        <title>novel species isolated from subtropical streams in China.</title>
        <authorList>
            <person name="Lu H."/>
        </authorList>
    </citation>
    <scope>NUCLEOTIDE SEQUENCE</scope>
    <source>
        <strain evidence="2">LFS511W</strain>
    </source>
</reference>
<dbReference type="GO" id="GO:0003677">
    <property type="term" value="F:DNA binding"/>
    <property type="evidence" value="ECO:0007669"/>
    <property type="project" value="InterPro"/>
</dbReference>
<dbReference type="InterPro" id="IPR001387">
    <property type="entry name" value="Cro/C1-type_HTH"/>
</dbReference>
<protein>
    <submittedName>
        <fullName evidence="2">Helix-turn-helix transcriptional regulator</fullName>
    </submittedName>
</protein>
<dbReference type="SMART" id="SM00530">
    <property type="entry name" value="HTH_XRE"/>
    <property type="match status" value="1"/>
</dbReference>
<dbReference type="InterPro" id="IPR010982">
    <property type="entry name" value="Lambda_DNA-bd_dom_sf"/>
</dbReference>